<organism evidence="2 3">
    <name type="scientific">Saccharothrix violaceirubra</name>
    <dbReference type="NCBI Taxonomy" id="413306"/>
    <lineage>
        <taxon>Bacteria</taxon>
        <taxon>Bacillati</taxon>
        <taxon>Actinomycetota</taxon>
        <taxon>Actinomycetes</taxon>
        <taxon>Pseudonocardiales</taxon>
        <taxon>Pseudonocardiaceae</taxon>
        <taxon>Saccharothrix</taxon>
    </lineage>
</organism>
<dbReference type="EMBL" id="JACHJS010000001">
    <property type="protein sequence ID" value="MBB4968398.1"/>
    <property type="molecule type" value="Genomic_DNA"/>
</dbReference>
<evidence type="ECO:0000313" key="3">
    <source>
        <dbReference type="Proteomes" id="UP000542674"/>
    </source>
</evidence>
<dbReference type="InterPro" id="IPR007278">
    <property type="entry name" value="DUF397"/>
</dbReference>
<accession>A0A7W7T883</accession>
<dbReference type="AlphaFoldDB" id="A0A7W7T883"/>
<gene>
    <name evidence="2" type="ORF">F4559_005757</name>
</gene>
<reference evidence="2 3" key="1">
    <citation type="submission" date="2020-08" db="EMBL/GenBank/DDBJ databases">
        <title>Sequencing the genomes of 1000 actinobacteria strains.</title>
        <authorList>
            <person name="Klenk H.-P."/>
        </authorList>
    </citation>
    <scope>NUCLEOTIDE SEQUENCE [LARGE SCALE GENOMIC DNA]</scope>
    <source>
        <strain evidence="2 3">DSM 45084</strain>
    </source>
</reference>
<dbReference type="Pfam" id="PF04149">
    <property type="entry name" value="DUF397"/>
    <property type="match status" value="1"/>
</dbReference>
<dbReference type="Proteomes" id="UP000542674">
    <property type="component" value="Unassembled WGS sequence"/>
</dbReference>
<evidence type="ECO:0000259" key="1">
    <source>
        <dbReference type="Pfam" id="PF04149"/>
    </source>
</evidence>
<proteinExistence type="predicted"/>
<comment type="caution">
    <text evidence="2">The sequence shown here is derived from an EMBL/GenBank/DDBJ whole genome shotgun (WGS) entry which is preliminary data.</text>
</comment>
<protein>
    <recommendedName>
        <fullName evidence="1">DUF397 domain-containing protein</fullName>
    </recommendedName>
</protein>
<keyword evidence="3" id="KW-1185">Reference proteome</keyword>
<name>A0A7W7T883_9PSEU</name>
<dbReference type="RefSeq" id="WP_184673916.1">
    <property type="nucleotide sequence ID" value="NZ_BAABAI010000028.1"/>
</dbReference>
<feature type="domain" description="DUF397" evidence="1">
    <location>
        <begin position="8"/>
        <end position="60"/>
    </location>
</feature>
<evidence type="ECO:0000313" key="2">
    <source>
        <dbReference type="EMBL" id="MBB4968398.1"/>
    </source>
</evidence>
<sequence length="65" mass="6895">MNDLTQREWRKSSYSNGENGQCVELATVGAGLAIRDSTNSDGGEVLVGPRARLAFLAALKVSQQG</sequence>